<evidence type="ECO:0000256" key="4">
    <source>
        <dbReference type="ARBA" id="ARBA00023136"/>
    </source>
</evidence>
<protein>
    <submittedName>
        <fullName evidence="6">Adenylate and guanylate cyclase</fullName>
    </submittedName>
</protein>
<comment type="subcellular location">
    <subcellularLocation>
        <location evidence="1">Membrane</location>
        <topology evidence="1">Multi-pass membrane protein</topology>
    </subcellularLocation>
</comment>
<dbReference type="SUPFAM" id="SSF81324">
    <property type="entry name" value="Voltage-gated potassium channels"/>
    <property type="match status" value="1"/>
</dbReference>
<sequence>MGSKVADSHGVDKARKQSAQAKHAPAGLHAAQPSTPMDHVRAIAKKLMDSNYFSAFMTVLTIYALFGDDMKLTLTDVTADDGFVVAAWICVFFFSFEIVCNIFANPHYLWGFYFWIDLVSTLSILMEIPMVMKPLTGEMGGASGSSAEMAKAGKAGRVGTKASKVIRIVRLVRMVRVVKLYKMHNGADDAMQDTSLEPSSVGKKLTEITTQRLICMMLVMIMALPWLQSGSLLSNNFNFQYHFLKHLHQYPQNFNRTGVDGSPLVSEADFRQQVRFYARKSYQDGYPLLYLEICEPQSVTDVYGGPYSWANCNTTWTHDAIHDMVSSDSNEWGSFMERPDKGIGKNGFDGAETRGESVIKKLNYRESSTGEFFQITQVGCYRASGEDDLYGGIKNWEPAGGKMPGEGEHHKAWDIRVEQPTCISFAVFSNREKMRLLSGMSLLKTLFIMIMIVGGSLAFNHDAQIFVIGPIERMMTLVKRLAENPLDSASISAATMLDDDKKIQDQGYETVLLEQTLERVGQLLQVGFGAAGAEIIGKNMKTGTGKLNAMVPGKKITAIYGFCDIRQFTDTTECLQEEVMVYVNKLGNLVHTATHTYFGMANKNVGDAFLLSWKVCDGEMDGFTNFSDTATEAQRVKANETIRCVATNSALRAKKRQITPSQMADAAITAFLKCQIDLFNENVDGCLTCYATYEAVIRRFGPGFSIKMGFGMHVGWAIEGAIGSELKIDATYLSPHVEMSDRLEASSKIFLAKLNVSHWLHNLASPGLKKYTRPIAYIRAEGVTCPFTVWTYDVMYNKIGFGKPTSTINPKTKKQDLTDWTHPEYTEIQEGLHADFIETWLKAYSAFVEGDWPAARRTFDAGMRLKPEDGPTLYLLGFMDANNDTLPENWDGAHFLDGF</sequence>
<feature type="transmembrane region" description="Helical" evidence="5">
    <location>
        <begin position="208"/>
        <end position="227"/>
    </location>
</feature>
<keyword evidence="4 5" id="KW-0472">Membrane</keyword>
<comment type="caution">
    <text evidence="6">The sequence shown here is derived from an EMBL/GenBank/DDBJ whole genome shotgun (WGS) entry which is preliminary data.</text>
</comment>
<evidence type="ECO:0000256" key="5">
    <source>
        <dbReference type="SAM" id="Phobius"/>
    </source>
</evidence>
<proteinExistence type="predicted"/>
<evidence type="ECO:0000256" key="1">
    <source>
        <dbReference type="ARBA" id="ARBA00004141"/>
    </source>
</evidence>
<keyword evidence="7" id="KW-1185">Reference proteome</keyword>
<dbReference type="Gene3D" id="3.30.70.1230">
    <property type="entry name" value="Nucleotide cyclase"/>
    <property type="match status" value="1"/>
</dbReference>
<name>A0ABR1G2I1_AURAN</name>
<reference evidence="6 7" key="1">
    <citation type="submission" date="2024-03" db="EMBL/GenBank/DDBJ databases">
        <title>Aureococcus anophagefferens CCMP1851 and Kratosvirus quantuckense: Draft genome of a second virus-susceptible host strain in the model system.</title>
        <authorList>
            <person name="Chase E."/>
            <person name="Truchon A.R."/>
            <person name="Schepens W."/>
            <person name="Wilhelm S.W."/>
        </authorList>
    </citation>
    <scope>NUCLEOTIDE SEQUENCE [LARGE SCALE GENOMIC DNA]</scope>
    <source>
        <strain evidence="6 7">CCMP1851</strain>
    </source>
</reference>
<dbReference type="InterPro" id="IPR027359">
    <property type="entry name" value="Volt_channel_dom_sf"/>
</dbReference>
<keyword evidence="3 5" id="KW-1133">Transmembrane helix</keyword>
<dbReference type="SUPFAM" id="SSF55073">
    <property type="entry name" value="Nucleotide cyclase"/>
    <property type="match status" value="1"/>
</dbReference>
<evidence type="ECO:0000313" key="6">
    <source>
        <dbReference type="EMBL" id="KAK7242407.1"/>
    </source>
</evidence>
<organism evidence="6 7">
    <name type="scientific">Aureococcus anophagefferens</name>
    <name type="common">Harmful bloom alga</name>
    <dbReference type="NCBI Taxonomy" id="44056"/>
    <lineage>
        <taxon>Eukaryota</taxon>
        <taxon>Sar</taxon>
        <taxon>Stramenopiles</taxon>
        <taxon>Ochrophyta</taxon>
        <taxon>Pelagophyceae</taxon>
        <taxon>Pelagomonadales</taxon>
        <taxon>Pelagomonadaceae</taxon>
        <taxon>Aureococcus</taxon>
    </lineage>
</organism>
<feature type="transmembrane region" description="Helical" evidence="5">
    <location>
        <begin position="86"/>
        <end position="104"/>
    </location>
</feature>
<gene>
    <name evidence="6" type="ORF">SO694_00158014</name>
</gene>
<evidence type="ECO:0000256" key="2">
    <source>
        <dbReference type="ARBA" id="ARBA00022692"/>
    </source>
</evidence>
<dbReference type="PANTHER" id="PTHR43336:SF3">
    <property type="entry name" value="GUANYLATE CYCLASE DOMAIN-CONTAINING PROTEIN"/>
    <property type="match status" value="1"/>
</dbReference>
<accession>A0ABR1G2I1</accession>
<dbReference type="Gene3D" id="1.20.120.350">
    <property type="entry name" value="Voltage-gated potassium channels. Chain C"/>
    <property type="match status" value="1"/>
</dbReference>
<keyword evidence="2 5" id="KW-0812">Transmembrane</keyword>
<feature type="transmembrane region" description="Helical" evidence="5">
    <location>
        <begin position="111"/>
        <end position="132"/>
    </location>
</feature>
<dbReference type="InterPro" id="IPR029787">
    <property type="entry name" value="Nucleotide_cyclase"/>
</dbReference>
<evidence type="ECO:0000313" key="7">
    <source>
        <dbReference type="Proteomes" id="UP001363151"/>
    </source>
</evidence>
<feature type="transmembrane region" description="Helical" evidence="5">
    <location>
        <begin position="441"/>
        <end position="459"/>
    </location>
</feature>
<dbReference type="EMBL" id="JBBJCI010000144">
    <property type="protein sequence ID" value="KAK7242407.1"/>
    <property type="molecule type" value="Genomic_DNA"/>
</dbReference>
<dbReference type="PANTHER" id="PTHR43336">
    <property type="entry name" value="OXYGEN SENSOR HISTIDINE KINASE RESPONSE REGULATOR DEVS/DOSS"/>
    <property type="match status" value="1"/>
</dbReference>
<dbReference type="Proteomes" id="UP001363151">
    <property type="component" value="Unassembled WGS sequence"/>
</dbReference>
<feature type="transmembrane region" description="Helical" evidence="5">
    <location>
        <begin position="50"/>
        <end position="66"/>
    </location>
</feature>
<evidence type="ECO:0000256" key="3">
    <source>
        <dbReference type="ARBA" id="ARBA00022989"/>
    </source>
</evidence>